<dbReference type="Gene3D" id="3.30.300.20">
    <property type="match status" value="1"/>
</dbReference>
<dbReference type="GO" id="GO:0008360">
    <property type="term" value="P:regulation of cell shape"/>
    <property type="evidence" value="ECO:0007669"/>
    <property type="project" value="UniProtKB-KW"/>
</dbReference>
<gene>
    <name evidence="3" type="primary">khpA</name>
    <name evidence="4" type="ORF">Q75_06030</name>
</gene>
<evidence type="ECO:0000313" key="4">
    <source>
        <dbReference type="EMBL" id="KUP07086.1"/>
    </source>
</evidence>
<dbReference type="PROSITE" id="PS50084">
    <property type="entry name" value="KH_TYPE_1"/>
    <property type="match status" value="1"/>
</dbReference>
<dbReference type="InterPro" id="IPR015946">
    <property type="entry name" value="KH_dom-like_a/b"/>
</dbReference>
<dbReference type="AlphaFoldDB" id="A0A147K9I1"/>
<dbReference type="Pfam" id="PF13083">
    <property type="entry name" value="KH_KhpA-B"/>
    <property type="match status" value="1"/>
</dbReference>
<dbReference type="GO" id="GO:0009252">
    <property type="term" value="P:peptidoglycan biosynthetic process"/>
    <property type="evidence" value="ECO:0007669"/>
    <property type="project" value="UniProtKB-UniRule"/>
</dbReference>
<comment type="caution">
    <text evidence="4">The sequence shown here is derived from an EMBL/GenBank/DDBJ whole genome shotgun (WGS) entry which is preliminary data.</text>
</comment>
<dbReference type="RefSeq" id="WP_059350745.1">
    <property type="nucleotide sequence ID" value="NZ_LDYG01000024.1"/>
</dbReference>
<dbReference type="PANTHER" id="PTHR34654">
    <property type="entry name" value="UPF0109 PROTEIN SCO5592"/>
    <property type="match status" value="1"/>
</dbReference>
<dbReference type="InterPro" id="IPR020627">
    <property type="entry name" value="KhpA"/>
</dbReference>
<protein>
    <recommendedName>
        <fullName evidence="3">RNA-binding protein KhpA</fullName>
    </recommendedName>
    <alternativeName>
        <fullName evidence="3">KH-domain protein A</fullName>
    </alternativeName>
</protein>
<dbReference type="GO" id="GO:0071555">
    <property type="term" value="P:cell wall organization"/>
    <property type="evidence" value="ECO:0007669"/>
    <property type="project" value="UniProtKB-KW"/>
</dbReference>
<dbReference type="STRING" id="1150625.Q75_06030"/>
<comment type="similarity">
    <text evidence="3">Belongs to the KhpA RNA-binding protein family.</text>
</comment>
<organism evidence="4 5">
    <name type="scientific">Bacillus coahuilensis p1.1.43</name>
    <dbReference type="NCBI Taxonomy" id="1150625"/>
    <lineage>
        <taxon>Bacteria</taxon>
        <taxon>Bacillati</taxon>
        <taxon>Bacillota</taxon>
        <taxon>Bacilli</taxon>
        <taxon>Bacillales</taxon>
        <taxon>Bacillaceae</taxon>
        <taxon>Bacillus</taxon>
    </lineage>
</organism>
<keyword evidence="3" id="KW-0143">Chaperone</keyword>
<evidence type="ECO:0000256" key="3">
    <source>
        <dbReference type="HAMAP-Rule" id="MF_00088"/>
    </source>
</evidence>
<evidence type="ECO:0000256" key="2">
    <source>
        <dbReference type="ARBA" id="ARBA00022884"/>
    </source>
</evidence>
<dbReference type="HAMAP" id="MF_00088">
    <property type="entry name" value="KhpA"/>
    <property type="match status" value="1"/>
</dbReference>
<dbReference type="SUPFAM" id="SSF54814">
    <property type="entry name" value="Prokaryotic type KH domain (KH-domain type II)"/>
    <property type="match status" value="1"/>
</dbReference>
<name>A0A147K9I1_9BACI</name>
<keyword evidence="5" id="KW-1185">Reference proteome</keyword>
<keyword evidence="2 3" id="KW-0694">RNA-binding</keyword>
<reference evidence="4 5" key="1">
    <citation type="journal article" date="2016" name="Front. Microbiol.">
        <title>Microevolution Analysis of Bacillus coahuilensis Unveils Differences in Phosphorus Acquisition Strategies and Their Regulation.</title>
        <authorList>
            <person name="Gomez-Lunar Z."/>
            <person name="Hernandez-Gonzalez I."/>
            <person name="Rodriguez-Torres M.D."/>
            <person name="Souza V."/>
            <person name="Olmedo-Alvarez G."/>
        </authorList>
    </citation>
    <scope>NUCLEOTIDE SEQUENCE [LARGE SCALE GENOMIC DNA]</scope>
    <source>
        <strain evidence="5">p1.1.43</strain>
    </source>
</reference>
<evidence type="ECO:0000313" key="5">
    <source>
        <dbReference type="Proteomes" id="UP000074108"/>
    </source>
</evidence>
<evidence type="ECO:0000256" key="1">
    <source>
        <dbReference type="ARBA" id="ARBA00022490"/>
    </source>
</evidence>
<comment type="function">
    <text evidence="3">A probable RNA chaperone. Forms a complex with KhpB which binds to cellular RNA and controls its expression. Plays a role in peptidoglycan (PG) homeostasis and cell length regulation.</text>
</comment>
<comment type="subunit">
    <text evidence="3">Forms a complex with KhpB.</text>
</comment>
<comment type="subcellular location">
    <subcellularLocation>
        <location evidence="3">Cytoplasm</location>
    </subcellularLocation>
</comment>
<dbReference type="InterPro" id="IPR009019">
    <property type="entry name" value="KH_sf_prok-type"/>
</dbReference>
<keyword evidence="3" id="KW-0133">Cell shape</keyword>
<dbReference type="Proteomes" id="UP000074108">
    <property type="component" value="Unassembled WGS sequence"/>
</dbReference>
<dbReference type="EMBL" id="LDYG01000024">
    <property type="protein sequence ID" value="KUP07086.1"/>
    <property type="molecule type" value="Genomic_DNA"/>
</dbReference>
<keyword evidence="1 3" id="KW-0963">Cytoplasm</keyword>
<dbReference type="PATRIC" id="fig|1150625.3.peg.1263"/>
<dbReference type="OrthoDB" id="9812389at2"/>
<accession>A0A147K9I1</accession>
<proteinExistence type="inferred from homology"/>
<dbReference type="GO" id="GO:0003723">
    <property type="term" value="F:RNA binding"/>
    <property type="evidence" value="ECO:0007669"/>
    <property type="project" value="UniProtKB-UniRule"/>
</dbReference>
<sequence length="76" mass="8390">MNSLILAIVQPIVDHPDHVQVVEEVDEDKVLYRLSVHEEDMGRVIGKQGRTAKAIRALVNTAASSKQKKTVIEITG</sequence>
<dbReference type="CDD" id="cd22533">
    <property type="entry name" value="KH-II_YlqC-like"/>
    <property type="match status" value="1"/>
</dbReference>
<dbReference type="GO" id="GO:0005737">
    <property type="term" value="C:cytoplasm"/>
    <property type="evidence" value="ECO:0007669"/>
    <property type="project" value="UniProtKB-SubCell"/>
</dbReference>
<dbReference type="PANTHER" id="PTHR34654:SF1">
    <property type="entry name" value="RNA-BINDING PROTEIN KHPA"/>
    <property type="match status" value="1"/>
</dbReference>
<keyword evidence="3" id="KW-0961">Cell wall biogenesis/degradation</keyword>